<evidence type="ECO:0000313" key="1">
    <source>
        <dbReference type="EMBL" id="KXJ95126.1"/>
    </source>
</evidence>
<gene>
    <name evidence="1" type="ORF">Micbo1qcDRAFT_24402</name>
</gene>
<dbReference type="Proteomes" id="UP000070501">
    <property type="component" value="Unassembled WGS sequence"/>
</dbReference>
<accession>A0A136JDA9</accession>
<name>A0A136JDA9_9PEZI</name>
<dbReference type="InParanoid" id="A0A136JDA9"/>
<sequence>MAIYLLRRYPRSSSPTCAGARMARLIPTKTWHIAAKPIGQILALLLTVLSRSADKHAGLVPWPMKNYDPPRPPWGSEGPNLRRGASSIRPLHLALSRIFRSRNGLGRLGRDGSRPISITPCNWAVNHDTKQ</sequence>
<protein>
    <submittedName>
        <fullName evidence="1">Uncharacterized protein</fullName>
    </submittedName>
</protein>
<organism evidence="1 2">
    <name type="scientific">Microdochium bolleyi</name>
    <dbReference type="NCBI Taxonomy" id="196109"/>
    <lineage>
        <taxon>Eukaryota</taxon>
        <taxon>Fungi</taxon>
        <taxon>Dikarya</taxon>
        <taxon>Ascomycota</taxon>
        <taxon>Pezizomycotina</taxon>
        <taxon>Sordariomycetes</taxon>
        <taxon>Xylariomycetidae</taxon>
        <taxon>Xylariales</taxon>
        <taxon>Microdochiaceae</taxon>
        <taxon>Microdochium</taxon>
    </lineage>
</organism>
<proteinExistence type="predicted"/>
<reference evidence="2" key="1">
    <citation type="submission" date="2016-02" db="EMBL/GenBank/DDBJ databases">
        <title>Draft genome sequence of Microdochium bolleyi, a fungal endophyte of beachgrass.</title>
        <authorList>
            <consortium name="DOE Joint Genome Institute"/>
            <person name="David A.S."/>
            <person name="May G."/>
            <person name="Haridas S."/>
            <person name="Lim J."/>
            <person name="Wang M."/>
            <person name="Labutti K."/>
            <person name="Lipzen A."/>
            <person name="Barry K."/>
            <person name="Grigoriev I.V."/>
        </authorList>
    </citation>
    <scope>NUCLEOTIDE SEQUENCE [LARGE SCALE GENOMIC DNA]</scope>
    <source>
        <strain evidence="2">J235TASD1</strain>
    </source>
</reference>
<keyword evidence="2" id="KW-1185">Reference proteome</keyword>
<dbReference type="AlphaFoldDB" id="A0A136JDA9"/>
<dbReference type="EMBL" id="KQ964246">
    <property type="protein sequence ID" value="KXJ95126.1"/>
    <property type="molecule type" value="Genomic_DNA"/>
</dbReference>
<evidence type="ECO:0000313" key="2">
    <source>
        <dbReference type="Proteomes" id="UP000070501"/>
    </source>
</evidence>